<accession>A0A9P4KIG3</accession>
<dbReference type="InterPro" id="IPR027417">
    <property type="entry name" value="P-loop_NTPase"/>
</dbReference>
<gene>
    <name evidence="5" type="ORF">CC78DRAFT_552099</name>
</gene>
<keyword evidence="2" id="KW-0677">Repeat</keyword>
<evidence type="ECO:0000256" key="3">
    <source>
        <dbReference type="PROSITE-ProRule" id="PRU00221"/>
    </source>
</evidence>
<dbReference type="InterPro" id="IPR007111">
    <property type="entry name" value="NACHT_NTPase"/>
</dbReference>
<dbReference type="InterPro" id="IPR019775">
    <property type="entry name" value="WD40_repeat_CS"/>
</dbReference>
<keyword evidence="1 3" id="KW-0853">WD repeat</keyword>
<dbReference type="PROSITE" id="PS50082">
    <property type="entry name" value="WD_REPEATS_2"/>
    <property type="match status" value="2"/>
</dbReference>
<dbReference type="Pfam" id="PF00400">
    <property type="entry name" value="WD40"/>
    <property type="match status" value="2"/>
</dbReference>
<dbReference type="InterPro" id="IPR056884">
    <property type="entry name" value="NPHP3-like_N"/>
</dbReference>
<dbReference type="SUPFAM" id="SSF50978">
    <property type="entry name" value="WD40 repeat-like"/>
    <property type="match status" value="1"/>
</dbReference>
<dbReference type="SUPFAM" id="SSF52540">
    <property type="entry name" value="P-loop containing nucleoside triphosphate hydrolases"/>
    <property type="match status" value="1"/>
</dbReference>
<dbReference type="PROSITE" id="PS00678">
    <property type="entry name" value="WD_REPEATS_1"/>
    <property type="match status" value="1"/>
</dbReference>
<comment type="caution">
    <text evidence="5">The sequence shown here is derived from an EMBL/GenBank/DDBJ whole genome shotgun (WGS) entry which is preliminary data.</text>
</comment>
<feature type="domain" description="NACHT" evidence="4">
    <location>
        <begin position="178"/>
        <end position="326"/>
    </location>
</feature>
<dbReference type="InterPro" id="IPR015943">
    <property type="entry name" value="WD40/YVTN_repeat-like_dom_sf"/>
</dbReference>
<dbReference type="InterPro" id="IPR036322">
    <property type="entry name" value="WD40_repeat_dom_sf"/>
</dbReference>
<evidence type="ECO:0000256" key="2">
    <source>
        <dbReference type="ARBA" id="ARBA00022737"/>
    </source>
</evidence>
<dbReference type="Gene3D" id="3.40.50.300">
    <property type="entry name" value="P-loop containing nucleotide triphosphate hydrolases"/>
    <property type="match status" value="1"/>
</dbReference>
<dbReference type="Proteomes" id="UP000800093">
    <property type="component" value="Unassembled WGS sequence"/>
</dbReference>
<dbReference type="OrthoDB" id="674604at2759"/>
<evidence type="ECO:0000259" key="4">
    <source>
        <dbReference type="PROSITE" id="PS50837"/>
    </source>
</evidence>
<dbReference type="AlphaFoldDB" id="A0A9P4KIG3"/>
<evidence type="ECO:0000313" key="5">
    <source>
        <dbReference type="EMBL" id="KAF2266974.1"/>
    </source>
</evidence>
<dbReference type="InterPro" id="IPR001680">
    <property type="entry name" value="WD40_rpt"/>
</dbReference>
<name>A0A9P4KIG3_9PLEO</name>
<reference evidence="6" key="1">
    <citation type="journal article" date="2020" name="Stud. Mycol.">
        <title>101 Dothideomycetes genomes: A test case for predicting lifestyles and emergence of pathogens.</title>
        <authorList>
            <person name="Haridas S."/>
            <person name="Albert R."/>
            <person name="Binder M."/>
            <person name="Bloem J."/>
            <person name="LaButti K."/>
            <person name="Salamov A."/>
            <person name="Andreopoulos B."/>
            <person name="Baker S."/>
            <person name="Barry K."/>
            <person name="Bills G."/>
            <person name="Bluhm B."/>
            <person name="Cannon C."/>
            <person name="Castanera R."/>
            <person name="Culley D."/>
            <person name="Daum C."/>
            <person name="Ezra D."/>
            <person name="Gonzalez J."/>
            <person name="Henrissat B."/>
            <person name="Kuo A."/>
            <person name="Liang C."/>
            <person name="Lipzen A."/>
            <person name="Lutzoni F."/>
            <person name="Magnuson J."/>
            <person name="Mondo S."/>
            <person name="Nolan M."/>
            <person name="Ohm R."/>
            <person name="Pangilinan J."/>
            <person name="Park H.-J."/>
            <person name="Ramirez L."/>
            <person name="Alfaro M."/>
            <person name="Sun H."/>
            <person name="Tritt A."/>
            <person name="Yoshinaga Y."/>
            <person name="Zwiers L.-H."/>
            <person name="Turgeon B."/>
            <person name="Goodwin S."/>
            <person name="Spatafora J."/>
            <person name="Crous P."/>
            <person name="Grigoriev I."/>
        </authorList>
    </citation>
    <scope>NUCLEOTIDE SEQUENCE [LARGE SCALE GENOMIC DNA]</scope>
    <source>
        <strain evidence="6">CBS 304.66</strain>
    </source>
</reference>
<dbReference type="Pfam" id="PF24883">
    <property type="entry name" value="NPHP3_N"/>
    <property type="match status" value="1"/>
</dbReference>
<organism evidence="5 6">
    <name type="scientific">Lojkania enalia</name>
    <dbReference type="NCBI Taxonomy" id="147567"/>
    <lineage>
        <taxon>Eukaryota</taxon>
        <taxon>Fungi</taxon>
        <taxon>Dikarya</taxon>
        <taxon>Ascomycota</taxon>
        <taxon>Pezizomycotina</taxon>
        <taxon>Dothideomycetes</taxon>
        <taxon>Pleosporomycetidae</taxon>
        <taxon>Pleosporales</taxon>
        <taxon>Pleosporales incertae sedis</taxon>
        <taxon>Lojkania</taxon>
    </lineage>
</organism>
<evidence type="ECO:0000313" key="6">
    <source>
        <dbReference type="Proteomes" id="UP000800093"/>
    </source>
</evidence>
<dbReference type="PANTHER" id="PTHR10039:SF17">
    <property type="entry name" value="FUNGAL STAND N-TERMINAL GOODBYE DOMAIN-CONTAINING PROTEIN-RELATED"/>
    <property type="match status" value="1"/>
</dbReference>
<feature type="repeat" description="WD" evidence="3">
    <location>
        <begin position="775"/>
        <end position="802"/>
    </location>
</feature>
<feature type="repeat" description="WD" evidence="3">
    <location>
        <begin position="733"/>
        <end position="774"/>
    </location>
</feature>
<protein>
    <recommendedName>
        <fullName evidence="4">NACHT domain-containing protein</fullName>
    </recommendedName>
</protein>
<keyword evidence="6" id="KW-1185">Reference proteome</keyword>
<evidence type="ECO:0000256" key="1">
    <source>
        <dbReference type="ARBA" id="ARBA00022574"/>
    </source>
</evidence>
<sequence>MAEALGLAASVITVVDLFVKVGVLCSEYCADLKTARRDARYILNEADKFTATLKDIEGLLAGPNGAKIEASQNVRCGVADCRRQLDDLATKLEQGTRWKKITWPLKKEEVTDIIKKLEQYRVAISLDLQEIVLAKLRTVEGATFDSRTDADNARCHPGTRVDILRQILAWGTSCDGKCIFWLNGMAGTGKSTISRTIAQSFTEKGILGASFFFKRGEGDRGRMAFFFTTIVAQLVHKLPSLAPHVHAAIEADPAINEKSAKDQFDKLIADPTRKLPSHSQPPAMVIVIDALDECDNLEHVRLVIQLLSQAKCFTSIRLRFFLTSRPELPIRLGFKDISGKYEDLVLHQIPMPVIEHDINAFLQHELSKIRRDYNKSVKSNRQLPSNWPGMEHIQKLVGMAIPLFIFAATVCRFIQDRRLGGPKNQLARILDHQKSQKSNLDATYLPVLDYLLVGLRESQKREVVERFKQVVGSIIILASPLPTSSLARLLGVSLDTIEDQLDLLHSVLSIPSDPSIPVRLLHLSFRDFLVDPEKGRKQDIYPFWVDERQTHELLAARCLKLLLTGDTLKRDICGLGFSRTRRSEVNQQTIDACLPPEVQYACRYWVYHWKESKCLIWDGNLVDCFLRSHLLYWLETLGLLGWVSESISMVNDLLGLLDPEESSRVSVFLRDTRRVILSYCSIIDKLPLQVYYSTIVFAPEQSVVRKIFRNHFPAWLSLPPRVDSAWDACLSTLEGHSHSVRSVAFSPDSTRLVSGSYDKTVKIWDASSGECLSTLEGHSDSVRSVAFSPDSTRLVSGSDDNSSWKGMDM</sequence>
<dbReference type="PROSITE" id="PS50294">
    <property type="entry name" value="WD_REPEATS_REGION"/>
    <property type="match status" value="2"/>
</dbReference>
<dbReference type="Gene3D" id="2.130.10.10">
    <property type="entry name" value="YVTN repeat-like/Quinoprotein amine dehydrogenase"/>
    <property type="match status" value="1"/>
</dbReference>
<dbReference type="SMART" id="SM00320">
    <property type="entry name" value="WD40"/>
    <property type="match status" value="2"/>
</dbReference>
<dbReference type="PROSITE" id="PS50837">
    <property type="entry name" value="NACHT"/>
    <property type="match status" value="1"/>
</dbReference>
<dbReference type="EMBL" id="ML986594">
    <property type="protein sequence ID" value="KAF2266974.1"/>
    <property type="molecule type" value="Genomic_DNA"/>
</dbReference>
<dbReference type="PANTHER" id="PTHR10039">
    <property type="entry name" value="AMELOGENIN"/>
    <property type="match status" value="1"/>
</dbReference>
<proteinExistence type="predicted"/>